<dbReference type="AlphaFoldDB" id="A0A974GYQ4"/>
<dbReference type="EMBL" id="KV486785">
    <property type="protein sequence ID" value="OCT55502.1"/>
    <property type="molecule type" value="Genomic_DNA"/>
</dbReference>
<organism evidence="1">
    <name type="scientific">Xenopus laevis</name>
    <name type="common">African clawed frog</name>
    <dbReference type="NCBI Taxonomy" id="8355"/>
    <lineage>
        <taxon>Eukaryota</taxon>
        <taxon>Metazoa</taxon>
        <taxon>Chordata</taxon>
        <taxon>Craniata</taxon>
        <taxon>Vertebrata</taxon>
        <taxon>Euteleostomi</taxon>
        <taxon>Amphibia</taxon>
        <taxon>Batrachia</taxon>
        <taxon>Anura</taxon>
        <taxon>Pipoidea</taxon>
        <taxon>Pipidae</taxon>
        <taxon>Xenopodinae</taxon>
        <taxon>Xenopus</taxon>
        <taxon>Xenopus</taxon>
    </lineage>
</organism>
<accession>A0A974GYQ4</accession>
<sequence length="73" mass="8023">MAAVMSPGGDQGYIRTVLGYERFQESDSSTLALPSEERLKVTAKEPGDKAQRIQQQVRLTLARRNNKSSGNGK</sequence>
<protein>
    <submittedName>
        <fullName evidence="1">Uncharacterized protein</fullName>
    </submittedName>
</protein>
<reference evidence="1" key="1">
    <citation type="submission" date="2016-05" db="EMBL/GenBank/DDBJ databases">
        <title>WGS assembly of Xenopus laevis.</title>
        <authorList>
            <person name="Session A."/>
            <person name="Uno Y."/>
            <person name="Kwon T."/>
            <person name="Chapman J."/>
            <person name="Toyoda A."/>
            <person name="Takahashi S."/>
            <person name="Fukui A."/>
            <person name="Hikosaka A."/>
            <person name="Putnam N."/>
            <person name="Stites J."/>
            <person name="Van Heeringen S."/>
            <person name="Quigley I."/>
            <person name="Heinz S."/>
            <person name="Hellsten U."/>
            <person name="Lyons J."/>
            <person name="Suzuki A."/>
            <person name="Kondo M."/>
            <person name="Ogino H."/>
            <person name="Ochi H."/>
            <person name="Bogdanovic O."/>
            <person name="Lister R."/>
            <person name="Georgiou G."/>
            <person name="Paranjpe S."/>
            <person name="Van Kruijsbergen I."/>
            <person name="Mozaffari S."/>
            <person name="Shu S."/>
            <person name="Schmutz J."/>
            <person name="Jenkins J."/>
            <person name="Grimwood J."/>
            <person name="Carlson J."/>
            <person name="Mitros T."/>
            <person name="Simakov O."/>
            <person name="Heald R."/>
            <person name="Miller K."/>
            <person name="Haudenschild C."/>
            <person name="Kuroki Y."/>
            <person name="Tanaka T."/>
            <person name="Michiue T."/>
            <person name="Watanabe M."/>
            <person name="Kinoshita T."/>
            <person name="Ohta Y."/>
            <person name="Mawaribuchi S."/>
            <person name="Suzuki Y."/>
            <person name="Haramoto Y."/>
            <person name="Yamamoto T."/>
            <person name="Takagi C."/>
            <person name="Kitzman J."/>
            <person name="Shendure J."/>
            <person name="Nakayama T."/>
            <person name="Izutsu Y."/>
            <person name="Robert J."/>
            <person name="Dichmann D."/>
            <person name="Flajnik M."/>
            <person name="Houston D."/>
            <person name="Marcotte E."/>
            <person name="Wallingford J."/>
            <person name="Ito Y."/>
            <person name="Asashima M."/>
            <person name="Ueno N."/>
            <person name="Matsuda Y."/>
            <person name="Jan Veenstra G."/>
            <person name="Fujiyama A."/>
            <person name="Harland R."/>
            <person name="Taira M."/>
            <person name="Rokhsar D.S."/>
        </authorList>
    </citation>
    <scope>NUCLEOTIDE SEQUENCE</scope>
    <source>
        <strain evidence="1">J</strain>
        <tissue evidence="1">Blood</tissue>
    </source>
</reference>
<gene>
    <name evidence="1" type="ORF">XELAEV_18001750mg</name>
</gene>
<proteinExistence type="predicted"/>
<name>A0A974GYQ4_XENLA</name>
<evidence type="ECO:0000313" key="1">
    <source>
        <dbReference type="EMBL" id="OCT55502.1"/>
    </source>
</evidence>
<dbReference type="Proteomes" id="UP000694892">
    <property type="component" value="Unassembled WGS sequence"/>
</dbReference>